<name>A0A368P849_9FLAO</name>
<protein>
    <submittedName>
        <fullName evidence="2">Uncharacterized protein</fullName>
    </submittedName>
</protein>
<keyword evidence="3" id="KW-1185">Reference proteome</keyword>
<proteinExistence type="predicted"/>
<accession>A0A368P849</accession>
<evidence type="ECO:0000313" key="3">
    <source>
        <dbReference type="Proteomes" id="UP000252249"/>
    </source>
</evidence>
<evidence type="ECO:0000313" key="2">
    <source>
        <dbReference type="EMBL" id="RCU58573.1"/>
    </source>
</evidence>
<dbReference type="Proteomes" id="UP000252249">
    <property type="component" value="Unassembled WGS sequence"/>
</dbReference>
<gene>
    <name evidence="2" type="ORF">DU428_04125</name>
</gene>
<dbReference type="AlphaFoldDB" id="A0A368P849"/>
<keyword evidence="1" id="KW-0812">Transmembrane</keyword>
<comment type="caution">
    <text evidence="2">The sequence shown here is derived from an EMBL/GenBank/DDBJ whole genome shotgun (WGS) entry which is preliminary data.</text>
</comment>
<dbReference type="EMBL" id="QPIG01000001">
    <property type="protein sequence ID" value="RCU58573.1"/>
    <property type="molecule type" value="Genomic_DNA"/>
</dbReference>
<keyword evidence="1" id="KW-1133">Transmembrane helix</keyword>
<dbReference type="OrthoDB" id="1139350at2"/>
<feature type="transmembrane region" description="Helical" evidence="1">
    <location>
        <begin position="93"/>
        <end position="114"/>
    </location>
</feature>
<evidence type="ECO:0000256" key="1">
    <source>
        <dbReference type="SAM" id="Phobius"/>
    </source>
</evidence>
<reference evidence="2 3" key="1">
    <citation type="submission" date="2018-07" db="EMBL/GenBank/DDBJ databases">
        <title>Oceanihabitans testaceum sp. nov., isolated from marine sediment.</title>
        <authorList>
            <person name="Li C.-M."/>
        </authorList>
    </citation>
    <scope>NUCLEOTIDE SEQUENCE [LARGE SCALE GENOMIC DNA]</scope>
    <source>
        <strain evidence="2 3">S9-10</strain>
    </source>
</reference>
<keyword evidence="1" id="KW-0472">Membrane</keyword>
<organism evidence="2 3">
    <name type="scientific">Oceanihabitans sediminis</name>
    <dbReference type="NCBI Taxonomy" id="1812012"/>
    <lineage>
        <taxon>Bacteria</taxon>
        <taxon>Pseudomonadati</taxon>
        <taxon>Bacteroidota</taxon>
        <taxon>Flavobacteriia</taxon>
        <taxon>Flavobacteriales</taxon>
        <taxon>Flavobacteriaceae</taxon>
        <taxon>Oceanihabitans</taxon>
    </lineage>
</organism>
<sequence>MDEKLITIKEASLNNNCPECFNTNGLQLTFKQKFVETSLYKSITSETTQSIYCNTCNTDIFPVMWTEDIERVFAYHQKAFVPKKKSTKLKRKAWLLIGSFVIVILAVIIAAVLYR</sequence>
<dbReference type="RefSeq" id="WP_072347342.1">
    <property type="nucleotide sequence ID" value="NZ_JAWVXR010000001.1"/>
</dbReference>